<organism evidence="4 5">
    <name type="scientific">Candidatus Woesebacteria bacterium RIFCSPHIGHO2_01_FULL_44_21</name>
    <dbReference type="NCBI Taxonomy" id="1802503"/>
    <lineage>
        <taxon>Bacteria</taxon>
        <taxon>Candidatus Woeseibacteriota</taxon>
    </lineage>
</organism>
<feature type="domain" description="LytR/CpsA/Psr regulator C-terminal" evidence="3">
    <location>
        <begin position="122"/>
        <end position="183"/>
    </location>
</feature>
<proteinExistence type="predicted"/>
<feature type="region of interest" description="Disordered" evidence="1">
    <location>
        <begin position="90"/>
        <end position="117"/>
    </location>
</feature>
<dbReference type="EMBL" id="MGGP01000020">
    <property type="protein sequence ID" value="OGM31857.1"/>
    <property type="molecule type" value="Genomic_DNA"/>
</dbReference>
<evidence type="ECO:0000313" key="5">
    <source>
        <dbReference type="Proteomes" id="UP000178870"/>
    </source>
</evidence>
<evidence type="ECO:0000259" key="3">
    <source>
        <dbReference type="Pfam" id="PF13399"/>
    </source>
</evidence>
<keyword evidence="2" id="KW-0472">Membrane</keyword>
<sequence>MPEDHKKHLKPVVEEVVEEKEEDKAPVVESPVESVIEAPSEPAESEPVVEKESKKMNLKLVVVITLVSSLVAAFVSGGVYVYLSSVESAKPAPETATPSPEATANPEFTTTPEPEPVDLSKYSVRVLNGSGAIGAAGAGEDILVEAGFTVGATGNAANYNFKSTVIQAKADVPAETVSRAKEALEKADYKVEVGEALPSSSQYAIVVTMGPN</sequence>
<reference evidence="4 5" key="1">
    <citation type="journal article" date="2016" name="Nat. Commun.">
        <title>Thousands of microbial genomes shed light on interconnected biogeochemical processes in an aquifer system.</title>
        <authorList>
            <person name="Anantharaman K."/>
            <person name="Brown C.T."/>
            <person name="Hug L.A."/>
            <person name="Sharon I."/>
            <person name="Castelle C.J."/>
            <person name="Probst A.J."/>
            <person name="Thomas B.C."/>
            <person name="Singh A."/>
            <person name="Wilkins M.J."/>
            <person name="Karaoz U."/>
            <person name="Brodie E.L."/>
            <person name="Williams K.H."/>
            <person name="Hubbard S.S."/>
            <person name="Banfield J.F."/>
        </authorList>
    </citation>
    <scope>NUCLEOTIDE SEQUENCE [LARGE SCALE GENOMIC DNA]</scope>
</reference>
<accession>A0A1F7YX57</accession>
<feature type="compositionally biased region" description="Low complexity" evidence="1">
    <location>
        <begin position="90"/>
        <end position="112"/>
    </location>
</feature>
<dbReference type="Pfam" id="PF13399">
    <property type="entry name" value="LytR_C"/>
    <property type="match status" value="1"/>
</dbReference>
<dbReference type="Proteomes" id="UP000178870">
    <property type="component" value="Unassembled WGS sequence"/>
</dbReference>
<protein>
    <recommendedName>
        <fullName evidence="3">LytR/CpsA/Psr regulator C-terminal domain-containing protein</fullName>
    </recommendedName>
</protein>
<dbReference type="InterPro" id="IPR027381">
    <property type="entry name" value="LytR/CpsA/Psr_C"/>
</dbReference>
<feature type="region of interest" description="Disordered" evidence="1">
    <location>
        <begin position="1"/>
        <end position="48"/>
    </location>
</feature>
<evidence type="ECO:0000256" key="1">
    <source>
        <dbReference type="SAM" id="MobiDB-lite"/>
    </source>
</evidence>
<gene>
    <name evidence="4" type="ORF">A2803_01060</name>
</gene>
<feature type="compositionally biased region" description="Low complexity" evidence="1">
    <location>
        <begin position="27"/>
        <end position="46"/>
    </location>
</feature>
<feature type="transmembrane region" description="Helical" evidence="2">
    <location>
        <begin position="60"/>
        <end position="83"/>
    </location>
</feature>
<evidence type="ECO:0000313" key="4">
    <source>
        <dbReference type="EMBL" id="OGM31857.1"/>
    </source>
</evidence>
<dbReference type="AlphaFoldDB" id="A0A1F7YX57"/>
<keyword evidence="2" id="KW-1133">Transmembrane helix</keyword>
<dbReference type="Gene3D" id="3.30.70.2390">
    <property type="match status" value="1"/>
</dbReference>
<comment type="caution">
    <text evidence="4">The sequence shown here is derived from an EMBL/GenBank/DDBJ whole genome shotgun (WGS) entry which is preliminary data.</text>
</comment>
<name>A0A1F7YX57_9BACT</name>
<evidence type="ECO:0000256" key="2">
    <source>
        <dbReference type="SAM" id="Phobius"/>
    </source>
</evidence>
<keyword evidence="2" id="KW-0812">Transmembrane</keyword>